<gene>
    <name evidence="1" type="ORF">Aph01nite_53440</name>
</gene>
<dbReference type="EMBL" id="BOOA01000049">
    <property type="protein sequence ID" value="GIH27034.1"/>
    <property type="molecule type" value="Genomic_DNA"/>
</dbReference>
<evidence type="ECO:0000313" key="2">
    <source>
        <dbReference type="Proteomes" id="UP000640052"/>
    </source>
</evidence>
<evidence type="ECO:0008006" key="3">
    <source>
        <dbReference type="Google" id="ProtNLM"/>
    </source>
</evidence>
<sequence>MTPESARALAEEYFNGGRPNPVDVALYVFDAGFVAWTRDSTPEDPTVLPTTVGGGCIIIDRHTGDVCVRPLLSPEHVAAQWPDRTPR</sequence>
<accession>A0A919UMK3</accession>
<comment type="caution">
    <text evidence="1">The sequence shown here is derived from an EMBL/GenBank/DDBJ whole genome shotgun (WGS) entry which is preliminary data.</text>
</comment>
<name>A0A919UMK3_9ACTN</name>
<dbReference type="RefSeq" id="WP_204043703.1">
    <property type="nucleotide sequence ID" value="NZ_BOOA01000049.1"/>
</dbReference>
<protein>
    <recommendedName>
        <fullName evidence="3">Immunity protein 35 domain-containing protein</fullName>
    </recommendedName>
</protein>
<reference evidence="1" key="1">
    <citation type="submission" date="2021-01" db="EMBL/GenBank/DDBJ databases">
        <title>Whole genome shotgun sequence of Acrocarpospora phusangensis NBRC 108782.</title>
        <authorList>
            <person name="Komaki H."/>
            <person name="Tamura T."/>
        </authorList>
    </citation>
    <scope>NUCLEOTIDE SEQUENCE</scope>
    <source>
        <strain evidence="1">NBRC 108782</strain>
    </source>
</reference>
<dbReference type="Proteomes" id="UP000640052">
    <property type="component" value="Unassembled WGS sequence"/>
</dbReference>
<organism evidence="1 2">
    <name type="scientific">Acrocarpospora phusangensis</name>
    <dbReference type="NCBI Taxonomy" id="1070424"/>
    <lineage>
        <taxon>Bacteria</taxon>
        <taxon>Bacillati</taxon>
        <taxon>Actinomycetota</taxon>
        <taxon>Actinomycetes</taxon>
        <taxon>Streptosporangiales</taxon>
        <taxon>Streptosporangiaceae</taxon>
        <taxon>Acrocarpospora</taxon>
    </lineage>
</organism>
<dbReference type="AlphaFoldDB" id="A0A919UMK3"/>
<keyword evidence="2" id="KW-1185">Reference proteome</keyword>
<proteinExistence type="predicted"/>
<evidence type="ECO:0000313" key="1">
    <source>
        <dbReference type="EMBL" id="GIH27034.1"/>
    </source>
</evidence>